<keyword evidence="6" id="KW-1185">Reference proteome</keyword>
<reference evidence="5 6" key="1">
    <citation type="submission" date="2019-03" db="EMBL/GenBank/DDBJ databases">
        <title>Deep-cultivation of Planctomycetes and their phenomic and genomic characterization uncovers novel biology.</title>
        <authorList>
            <person name="Wiegand S."/>
            <person name="Jogler M."/>
            <person name="Boedeker C."/>
            <person name="Pinto D."/>
            <person name="Vollmers J."/>
            <person name="Rivas-Marin E."/>
            <person name="Kohn T."/>
            <person name="Peeters S.H."/>
            <person name="Heuer A."/>
            <person name="Rast P."/>
            <person name="Oberbeckmann S."/>
            <person name="Bunk B."/>
            <person name="Jeske O."/>
            <person name="Meyerdierks A."/>
            <person name="Storesund J.E."/>
            <person name="Kallscheuer N."/>
            <person name="Luecker S."/>
            <person name="Lage O.M."/>
            <person name="Pohl T."/>
            <person name="Merkel B.J."/>
            <person name="Hornburger P."/>
            <person name="Mueller R.-W."/>
            <person name="Bruemmer F."/>
            <person name="Labrenz M."/>
            <person name="Spormann A.M."/>
            <person name="Op den Camp H."/>
            <person name="Overmann J."/>
            <person name="Amann R."/>
            <person name="Jetten M.S.M."/>
            <person name="Mascher T."/>
            <person name="Medema M.H."/>
            <person name="Devos D.P."/>
            <person name="Kaster A.-K."/>
            <person name="Ovreas L."/>
            <person name="Rohde M."/>
            <person name="Galperin M.Y."/>
            <person name="Jogler C."/>
        </authorList>
    </citation>
    <scope>NUCLEOTIDE SEQUENCE [LARGE SCALE GENOMIC DNA]</scope>
    <source>
        <strain evidence="5 6">Enr13</strain>
    </source>
</reference>
<accession>A0A518HVW5</accession>
<feature type="active site" evidence="3">
    <location>
        <position position="96"/>
    </location>
</feature>
<evidence type="ECO:0000256" key="2">
    <source>
        <dbReference type="ARBA" id="ARBA00023239"/>
    </source>
</evidence>
<dbReference type="SUPFAM" id="SSF47413">
    <property type="entry name" value="lambda repressor-like DNA-binding domains"/>
    <property type="match status" value="1"/>
</dbReference>
<evidence type="ECO:0000256" key="1">
    <source>
        <dbReference type="ARBA" id="ARBA00003561"/>
    </source>
</evidence>
<dbReference type="NCBIfam" id="TIGR00673">
    <property type="entry name" value="cynS"/>
    <property type="match status" value="1"/>
</dbReference>
<sequence>MTTMTEPMPSLEQVVTKIESVKVAKSLTWAELAEKIGQSPVWVAAALTGQCSMSDDDCAAVKEVLELTDADCKVLQGYPYRGSLTQTIPSDPFVYRFYEIMQVYGMAMKEVAQEEFGDGIMSAIDFSIDVDREPDPKGDRVKITFSGKFLPYKKF</sequence>
<evidence type="ECO:0000313" key="6">
    <source>
        <dbReference type="Proteomes" id="UP000319004"/>
    </source>
</evidence>
<dbReference type="EMBL" id="CP037423">
    <property type="protein sequence ID" value="QDV44914.1"/>
    <property type="molecule type" value="Genomic_DNA"/>
</dbReference>
<dbReference type="InterPro" id="IPR010982">
    <property type="entry name" value="Lambda_DNA-bd_dom_sf"/>
</dbReference>
<dbReference type="CDD" id="cd00559">
    <property type="entry name" value="Cyanase_C"/>
    <property type="match status" value="1"/>
</dbReference>
<evidence type="ECO:0000259" key="4">
    <source>
        <dbReference type="SMART" id="SM01116"/>
    </source>
</evidence>
<comment type="function">
    <text evidence="1 3">Catalyzes the reaction of cyanate with bicarbonate to produce ammonia and carbon dioxide.</text>
</comment>
<dbReference type="Pfam" id="PF02560">
    <property type="entry name" value="Cyanate_lyase"/>
    <property type="match status" value="1"/>
</dbReference>
<dbReference type="Gene3D" id="3.30.1160.10">
    <property type="entry name" value="Cyanate lyase, C-terminal domain"/>
    <property type="match status" value="1"/>
</dbReference>
<protein>
    <recommendedName>
        <fullName evidence="3">Cyanate hydratase</fullName>
        <shortName evidence="3">Cyanase</shortName>
        <ecNumber evidence="3">4.2.1.104</ecNumber>
    </recommendedName>
    <alternativeName>
        <fullName evidence="3">Cyanate hydrolase</fullName>
    </alternativeName>
    <alternativeName>
        <fullName evidence="3">Cyanate lyase</fullName>
    </alternativeName>
</protein>
<dbReference type="GO" id="GO:0008824">
    <property type="term" value="F:cyanate hydratase activity"/>
    <property type="evidence" value="ECO:0007669"/>
    <property type="project" value="UniProtKB-UniRule"/>
</dbReference>
<dbReference type="InterPro" id="IPR008076">
    <property type="entry name" value="Cyanase"/>
</dbReference>
<keyword evidence="2 3" id="KW-0456">Lyase</keyword>
<dbReference type="KEGG" id="snep:Enr13x_47850"/>
<dbReference type="InterPro" id="IPR036581">
    <property type="entry name" value="Cyanate_lyase_C_sf"/>
</dbReference>
<evidence type="ECO:0000313" key="5">
    <source>
        <dbReference type="EMBL" id="QDV44914.1"/>
    </source>
</evidence>
<gene>
    <name evidence="3 5" type="primary">cynS</name>
    <name evidence="5" type="ORF">Enr13x_47850</name>
</gene>
<dbReference type="SMART" id="SM01116">
    <property type="entry name" value="Cyanate_lyase"/>
    <property type="match status" value="1"/>
</dbReference>
<dbReference type="EC" id="4.2.1.104" evidence="3"/>
<comment type="similarity">
    <text evidence="3">Belongs to the cyanase family.</text>
</comment>
<dbReference type="InterPro" id="IPR003712">
    <property type="entry name" value="Cyanate_lyase_C"/>
</dbReference>
<dbReference type="HAMAP" id="MF_00535">
    <property type="entry name" value="Cyanate_hydrat"/>
    <property type="match status" value="1"/>
</dbReference>
<proteinExistence type="inferred from homology"/>
<dbReference type="GO" id="GO:0003677">
    <property type="term" value="F:DNA binding"/>
    <property type="evidence" value="ECO:0007669"/>
    <property type="project" value="InterPro"/>
</dbReference>
<dbReference type="Proteomes" id="UP000319004">
    <property type="component" value="Chromosome"/>
</dbReference>
<dbReference type="PANTHER" id="PTHR34186:SF2">
    <property type="entry name" value="CYANATE HYDRATASE"/>
    <property type="match status" value="1"/>
</dbReference>
<dbReference type="NCBIfam" id="NF002773">
    <property type="entry name" value="PRK02866.1"/>
    <property type="match status" value="1"/>
</dbReference>
<dbReference type="PIRSF" id="PIRSF001263">
    <property type="entry name" value="Cyanate_hydratas"/>
    <property type="match status" value="1"/>
</dbReference>
<evidence type="ECO:0000256" key="3">
    <source>
        <dbReference type="HAMAP-Rule" id="MF_00535"/>
    </source>
</evidence>
<dbReference type="PANTHER" id="PTHR34186">
    <property type="entry name" value="CYANATE HYDRATASE"/>
    <property type="match status" value="1"/>
</dbReference>
<dbReference type="InterPro" id="IPR048564">
    <property type="entry name" value="CYNS_N"/>
</dbReference>
<feature type="active site" evidence="3">
    <location>
        <position position="122"/>
    </location>
</feature>
<dbReference type="Pfam" id="PF21291">
    <property type="entry name" value="CYNS_N"/>
    <property type="match status" value="1"/>
</dbReference>
<dbReference type="Gene3D" id="1.10.260.40">
    <property type="entry name" value="lambda repressor-like DNA-binding domains"/>
    <property type="match status" value="1"/>
</dbReference>
<name>A0A518HVW5_9BACT</name>
<dbReference type="PRINTS" id="PR01693">
    <property type="entry name" value="CYANASE"/>
</dbReference>
<feature type="active site" evidence="3">
    <location>
        <position position="99"/>
    </location>
</feature>
<comment type="catalytic activity">
    <reaction evidence="3">
        <text>cyanate + hydrogencarbonate + 3 H(+) = NH4(+) + 2 CO2</text>
        <dbReference type="Rhea" id="RHEA:11120"/>
        <dbReference type="ChEBI" id="CHEBI:15378"/>
        <dbReference type="ChEBI" id="CHEBI:16526"/>
        <dbReference type="ChEBI" id="CHEBI:17544"/>
        <dbReference type="ChEBI" id="CHEBI:28938"/>
        <dbReference type="ChEBI" id="CHEBI:29195"/>
        <dbReference type="EC" id="4.2.1.104"/>
    </reaction>
</comment>
<dbReference type="AlphaFoldDB" id="A0A518HVW5"/>
<organism evidence="5 6">
    <name type="scientific">Stieleria neptunia</name>
    <dbReference type="NCBI Taxonomy" id="2527979"/>
    <lineage>
        <taxon>Bacteria</taxon>
        <taxon>Pseudomonadati</taxon>
        <taxon>Planctomycetota</taxon>
        <taxon>Planctomycetia</taxon>
        <taxon>Pirellulales</taxon>
        <taxon>Pirellulaceae</taxon>
        <taxon>Stieleria</taxon>
    </lineage>
</organism>
<feature type="domain" description="Cyanate lyase C-terminal" evidence="4">
    <location>
        <begin position="83"/>
        <end position="155"/>
    </location>
</feature>
<dbReference type="SUPFAM" id="SSF55234">
    <property type="entry name" value="Cyanase C-terminal domain"/>
    <property type="match status" value="1"/>
</dbReference>